<dbReference type="OrthoDB" id="39865at10239"/>
<evidence type="ECO:0000313" key="3">
    <source>
        <dbReference type="Proteomes" id="UP000202583"/>
    </source>
</evidence>
<protein>
    <submittedName>
        <fullName evidence="2">Uncharacterized protein</fullName>
    </submittedName>
</protein>
<evidence type="ECO:0000256" key="1">
    <source>
        <dbReference type="SAM" id="MobiDB-lite"/>
    </source>
</evidence>
<sequence>MPYNEKQRKLFQAAAHNPDIAKRHHMTTEQARKLMDEDKRLTTDKAKGKKNK</sequence>
<reference evidence="2 3" key="1">
    <citation type="submission" date="2015-07" db="EMBL/GenBank/DDBJ databases">
        <title>Two Asian jumbo phage RSL2 and RSF1 infecting the phytopathogen Ralstonia solanacearum share common features related to the phi-KZ-like phages.</title>
        <authorList>
            <person name="Kawasaki T."/>
            <person name="Fujie M."/>
            <person name="Chatchawankanphanich O."/>
            <person name="Ogata H."/>
            <person name="Yamada T."/>
        </authorList>
    </citation>
    <scope>NUCLEOTIDE SEQUENCE [LARGE SCALE GENOMIC DNA]</scope>
    <source>
        <strain evidence="2 3">RSF1</strain>
    </source>
</reference>
<evidence type="ECO:0000313" key="2">
    <source>
        <dbReference type="EMBL" id="BAS04927.1"/>
    </source>
</evidence>
<dbReference type="KEGG" id="vg:26634596"/>
<accession>A0A0K2QQR8</accession>
<dbReference type="EMBL" id="AP014927">
    <property type="protein sequence ID" value="BAS04927.1"/>
    <property type="molecule type" value="Genomic_DNA"/>
</dbReference>
<dbReference type="RefSeq" id="YP_009207939.1">
    <property type="nucleotide sequence ID" value="NC_028899.1"/>
</dbReference>
<keyword evidence="3" id="KW-1185">Reference proteome</keyword>
<feature type="region of interest" description="Disordered" evidence="1">
    <location>
        <begin position="21"/>
        <end position="52"/>
    </location>
</feature>
<name>A0A0K2QQR8_9CAUD</name>
<feature type="compositionally biased region" description="Basic and acidic residues" evidence="1">
    <location>
        <begin position="26"/>
        <end position="46"/>
    </location>
</feature>
<dbReference type="Proteomes" id="UP000202583">
    <property type="component" value="Segment"/>
</dbReference>
<proteinExistence type="predicted"/>
<organism evidence="2 3">
    <name type="scientific">Ralstonia phage RSF1</name>
    <dbReference type="NCBI Taxonomy" id="1689679"/>
    <lineage>
        <taxon>Viruses</taxon>
        <taxon>Duplodnaviria</taxon>
        <taxon>Heunggongvirae</taxon>
        <taxon>Uroviricota</taxon>
        <taxon>Caudoviricetes</taxon>
        <taxon>Chimalliviridae</taxon>
        <taxon>Chiangmaivirus</taxon>
        <taxon>Chiangmaivirus RSF1</taxon>
    </lineage>
</organism>
<dbReference type="GeneID" id="26634596"/>